<evidence type="ECO:0008006" key="3">
    <source>
        <dbReference type="Google" id="ProtNLM"/>
    </source>
</evidence>
<name>D2RD77_ARCPA</name>
<sequence>MIVLCLVNTYDKLKKHEIHLRSIARAIPLCYAFDFHLALYDFNFWKNEREMVDEVVSYTTIGEPDYAYQMLDKNKIHLIDNFPAHFGELIATTPEPDRKKALSFEDMARVIRERSVTFLIGLGRRGLPKDLMERARYHFEATGRGVSLETCTAMGVIATTIHFARVMGWRR</sequence>
<gene>
    <name evidence="1" type="ordered locus">Arcpr_1010</name>
</gene>
<dbReference type="HOGENOM" id="CLU_108786_0_0_2"/>
<reference evidence="1 2" key="1">
    <citation type="journal article" date="2010" name="Stand. Genomic Sci.">
        <title>Complete genome sequence of Archaeoglobus profundus type strain (AV18).</title>
        <authorList>
            <person name="von Jan M."/>
            <person name="Lapidus A."/>
            <person name="Del Rio T.G."/>
            <person name="Copeland A."/>
            <person name="Tice H."/>
            <person name="Cheng J.F."/>
            <person name="Lucas S."/>
            <person name="Chen F."/>
            <person name="Nolan M."/>
            <person name="Goodwin L."/>
            <person name="Han C."/>
            <person name="Pitluck S."/>
            <person name="Liolios K."/>
            <person name="Ivanova N."/>
            <person name="Mavromatis K."/>
            <person name="Ovchinnikova G."/>
            <person name="Chertkov O."/>
            <person name="Pati A."/>
            <person name="Chen A."/>
            <person name="Palaniappan K."/>
            <person name="Land M."/>
            <person name="Hauser L."/>
            <person name="Chang Y.J."/>
            <person name="Jeffries C.D."/>
            <person name="Saunders E."/>
            <person name="Brettin T."/>
            <person name="Detter J.C."/>
            <person name="Chain P."/>
            <person name="Eichinger K."/>
            <person name="Huber H."/>
            <person name="Spring S."/>
            <person name="Rohde M."/>
            <person name="Goker M."/>
            <person name="Wirth R."/>
            <person name="Woyke T."/>
            <person name="Bristow J."/>
            <person name="Eisen J.A."/>
            <person name="Markowitz V."/>
            <person name="Hugenholtz P."/>
            <person name="Kyrpides N.C."/>
            <person name="Klenk H.P."/>
        </authorList>
    </citation>
    <scope>NUCLEOTIDE SEQUENCE [LARGE SCALE GENOMIC DNA]</scope>
    <source>
        <strain evidence="2">DSM 5631 / JCM 9629 / NBRC 100127 / Av18</strain>
    </source>
</reference>
<dbReference type="EMBL" id="CP001857">
    <property type="protein sequence ID" value="ADB58071.1"/>
    <property type="molecule type" value="Genomic_DNA"/>
</dbReference>
<dbReference type="AlphaFoldDB" id="D2RD77"/>
<dbReference type="Proteomes" id="UP000001901">
    <property type="component" value="Chromosome"/>
</dbReference>
<dbReference type="Pfam" id="PF04407">
    <property type="entry name" value="DUF531"/>
    <property type="match status" value="1"/>
</dbReference>
<protein>
    <recommendedName>
        <fullName evidence="3">DUF531 domain-containing protein</fullName>
    </recommendedName>
</protein>
<dbReference type="InterPro" id="IPR007501">
    <property type="entry name" value="DUF531"/>
</dbReference>
<proteinExistence type="predicted"/>
<organism evidence="1 2">
    <name type="scientific">Archaeoglobus profundus (strain DSM 5631 / JCM 9629 / NBRC 100127 / Av18)</name>
    <dbReference type="NCBI Taxonomy" id="572546"/>
    <lineage>
        <taxon>Archaea</taxon>
        <taxon>Methanobacteriati</taxon>
        <taxon>Methanobacteriota</taxon>
        <taxon>Archaeoglobi</taxon>
        <taxon>Archaeoglobales</taxon>
        <taxon>Archaeoglobaceae</taxon>
        <taxon>Archaeoglobus</taxon>
    </lineage>
</organism>
<dbReference type="OrthoDB" id="53060at2157"/>
<dbReference type="KEGG" id="apo:Arcpr_1010"/>
<dbReference type="GeneID" id="8739683"/>
<dbReference type="RefSeq" id="WP_012940407.1">
    <property type="nucleotide sequence ID" value="NC_013741.1"/>
</dbReference>
<evidence type="ECO:0000313" key="1">
    <source>
        <dbReference type="EMBL" id="ADB58071.1"/>
    </source>
</evidence>
<evidence type="ECO:0000313" key="2">
    <source>
        <dbReference type="Proteomes" id="UP000001901"/>
    </source>
</evidence>
<dbReference type="PaxDb" id="572546-Arcpr_1010"/>
<keyword evidence="2" id="KW-1185">Reference proteome</keyword>
<dbReference type="STRING" id="572546.Arcpr_1010"/>
<dbReference type="eggNOG" id="arCOG04364">
    <property type="taxonomic scope" value="Archaea"/>
</dbReference>
<accession>D2RD77</accession>